<dbReference type="SUPFAM" id="SSF56235">
    <property type="entry name" value="N-terminal nucleophile aminohydrolases (Ntn hydrolases)"/>
    <property type="match status" value="1"/>
</dbReference>
<dbReference type="GO" id="GO:0008233">
    <property type="term" value="F:peptidase activity"/>
    <property type="evidence" value="ECO:0007669"/>
    <property type="project" value="UniProtKB-KW"/>
</dbReference>
<name>A0A0P0Z2X6_9HYPH</name>
<reference evidence="1" key="1">
    <citation type="journal article" date="2015" name="Proc. Natl. Acad. Sci. U.S.A.">
        <title>Bacterial clade with the ribosomal RNA operon on a small plasmid rather than the chromosome.</title>
        <authorList>
            <person name="Anda M."/>
            <person name="Ohtsubo Y."/>
            <person name="Okubo T."/>
            <person name="Sugawara M."/>
            <person name="Nagata Y."/>
            <person name="Tsuda M."/>
            <person name="Minamisawa K."/>
            <person name="Mitsui H."/>
        </authorList>
    </citation>
    <scope>NUCLEOTIDE SEQUENCE</scope>
    <source>
        <strain evidence="1">JCM 14755</strain>
    </source>
</reference>
<dbReference type="InterPro" id="IPR029055">
    <property type="entry name" value="Ntn_hydrolases_N"/>
</dbReference>
<protein>
    <submittedName>
        <fullName evidence="1">Possible protease</fullName>
    </submittedName>
</protein>
<dbReference type="Pfam" id="PF00227">
    <property type="entry name" value="Proteasome"/>
    <property type="match status" value="1"/>
</dbReference>
<dbReference type="PIRSF" id="PIRSF009120">
    <property type="entry name" value="UCP009120_prtse"/>
    <property type="match status" value="1"/>
</dbReference>
<evidence type="ECO:0000313" key="1">
    <source>
        <dbReference type="EMBL" id="BAT28287.1"/>
    </source>
</evidence>
<dbReference type="InterPro" id="IPR016545">
    <property type="entry name" value="UCP009120_prtse"/>
</dbReference>
<dbReference type="InterPro" id="IPR001353">
    <property type="entry name" value="Proteasome_sua/b"/>
</dbReference>
<dbReference type="GO" id="GO:0005839">
    <property type="term" value="C:proteasome core complex"/>
    <property type="evidence" value="ECO:0007669"/>
    <property type="project" value="InterPro"/>
</dbReference>
<dbReference type="EMBL" id="LC066377">
    <property type="protein sequence ID" value="BAT28287.1"/>
    <property type="molecule type" value="Genomic_DNA"/>
</dbReference>
<dbReference type="AlphaFoldDB" id="A0A0P0Z2X6"/>
<organism evidence="1">
    <name type="scientific">Aureimonas frigidaquae</name>
    <dbReference type="NCBI Taxonomy" id="424757"/>
    <lineage>
        <taxon>Bacteria</taxon>
        <taxon>Pseudomonadati</taxon>
        <taxon>Pseudomonadota</taxon>
        <taxon>Alphaproteobacteria</taxon>
        <taxon>Hyphomicrobiales</taxon>
        <taxon>Aurantimonadaceae</taxon>
        <taxon>Aureimonas</taxon>
    </lineage>
</organism>
<proteinExistence type="predicted"/>
<keyword evidence="1" id="KW-0645">Protease</keyword>
<dbReference type="Gene3D" id="3.60.20.10">
    <property type="entry name" value="Glutamine Phosphoribosylpyrophosphate, subunit 1, domain 1"/>
    <property type="match status" value="1"/>
</dbReference>
<sequence length="257" mass="28918">MRPLFLRRFKTMTYCVGLLLNKGLVFMSDTRTNAGVDNISTVTKMKVWSRPGDRFLCLLSAGNLATTQATISLLEERGLHPSQRNPSLFEQPSMFQTAMLVGETLKEVISYTTPTGQQADSRFAGTFLLGGQIKGGKPRLFMIYPEGNFIEAGEDNPFFQIGEHKYGRPIIVRTYDPNMSVENAVKLMLVSFDSTIKSNLSVGMPIDLQTYRTDALEAGYHQRFDERDPYYQTIANGWSFALKDAFDRLPPFVPKDA</sequence>
<keyword evidence="1" id="KW-0378">Hydrolase</keyword>
<accession>A0A0P0Z2X6</accession>
<dbReference type="GO" id="GO:0051603">
    <property type="term" value="P:proteolysis involved in protein catabolic process"/>
    <property type="evidence" value="ECO:0007669"/>
    <property type="project" value="InterPro"/>
</dbReference>